<dbReference type="SUPFAM" id="SSF102645">
    <property type="entry name" value="CoaB-like"/>
    <property type="match status" value="1"/>
</dbReference>
<name>A0A023B2N1_GRENI</name>
<comment type="caution">
    <text evidence="4">The sequence shown here is derived from an EMBL/GenBank/DDBJ whole genome shotgun (WGS) entry which is preliminary data.</text>
</comment>
<evidence type="ECO:0000256" key="2">
    <source>
        <dbReference type="SAM" id="MobiDB-lite"/>
    </source>
</evidence>
<comment type="similarity">
    <text evidence="1">Belongs to the PPC synthetase family.</text>
</comment>
<dbReference type="RefSeq" id="XP_011131808.1">
    <property type="nucleotide sequence ID" value="XM_011133506.1"/>
</dbReference>
<proteinExistence type="inferred from homology"/>
<reference evidence="4" key="1">
    <citation type="submission" date="2013-12" db="EMBL/GenBank/DDBJ databases">
        <authorList>
            <person name="Omoto C.K."/>
            <person name="Sibley D."/>
            <person name="Venepally P."/>
            <person name="Hadjithomas M."/>
            <person name="Karamycheva S."/>
            <person name="Brunk B."/>
            <person name="Roos D."/>
            <person name="Caler E."/>
            <person name="Lorenzi H."/>
        </authorList>
    </citation>
    <scope>NUCLEOTIDE SEQUENCE</scope>
</reference>
<dbReference type="EC" id="6.3.2.5" evidence="4"/>
<feature type="domain" description="DNA/pantothenate metabolism flavoprotein C-terminal" evidence="3">
    <location>
        <begin position="176"/>
        <end position="268"/>
    </location>
</feature>
<dbReference type="Pfam" id="PF04127">
    <property type="entry name" value="DFP"/>
    <property type="match status" value="2"/>
</dbReference>
<gene>
    <name evidence="4" type="ORF">GNI_119100</name>
</gene>
<dbReference type="GeneID" id="22914229"/>
<dbReference type="VEuPathDB" id="CryptoDB:GNI_119100"/>
<dbReference type="Proteomes" id="UP000019763">
    <property type="component" value="Unassembled WGS sequence"/>
</dbReference>
<evidence type="ECO:0000256" key="1">
    <source>
        <dbReference type="ARBA" id="ARBA00005703"/>
    </source>
</evidence>
<evidence type="ECO:0000259" key="3">
    <source>
        <dbReference type="Pfam" id="PF04127"/>
    </source>
</evidence>
<evidence type="ECO:0000313" key="4">
    <source>
        <dbReference type="EMBL" id="EZG55041.1"/>
    </source>
</evidence>
<feature type="domain" description="DNA/pantothenate metabolism flavoprotein C-terminal" evidence="3">
    <location>
        <begin position="69"/>
        <end position="151"/>
    </location>
</feature>
<feature type="region of interest" description="Disordered" evidence="2">
    <location>
        <begin position="42"/>
        <end position="61"/>
    </location>
</feature>
<keyword evidence="5" id="KW-1185">Reference proteome</keyword>
<evidence type="ECO:0000313" key="5">
    <source>
        <dbReference type="Proteomes" id="UP000019763"/>
    </source>
</evidence>
<dbReference type="OrthoDB" id="70224at2759"/>
<organism evidence="4 5">
    <name type="scientific">Gregarina niphandrodes</name>
    <name type="common">Septate eugregarine</name>
    <dbReference type="NCBI Taxonomy" id="110365"/>
    <lineage>
        <taxon>Eukaryota</taxon>
        <taxon>Sar</taxon>
        <taxon>Alveolata</taxon>
        <taxon>Apicomplexa</taxon>
        <taxon>Conoidasida</taxon>
        <taxon>Gregarinasina</taxon>
        <taxon>Eugregarinorida</taxon>
        <taxon>Gregarinidae</taxon>
        <taxon>Gregarina</taxon>
    </lineage>
</organism>
<sequence length="309" mass="34792">MTGLEDYLNFVRPCLSSAQLTYPPEGWANYLHWLNSLSQLPVNPTRENPPPEDPNPGDLSPYVKNGGCRHVFITSGGTSVPLERNTVRSIENFSTGRRGAELAETFLEHGWKVTYLYKSGSHKPYIRHGIRAIETGDVATVQEIMETYTRHRDNLYLLQYTTLGEYFHLLGYVLNTKAQSIVFLAAAVADFYIPYNDMVEHKIQSRQTDFSLHLSKTPKALPLIRKLASGQYLVTFKLETDIGILKTKMLEQHATADSDMIVGNLLATRYQEVSLLYKCNDGSTHLDDRPQALRSADIARLVMEHASAG</sequence>
<dbReference type="Gene3D" id="3.40.50.10300">
    <property type="entry name" value="CoaB-like"/>
    <property type="match status" value="1"/>
</dbReference>
<dbReference type="InterPro" id="IPR035929">
    <property type="entry name" value="CoaB-like_sf"/>
</dbReference>
<dbReference type="InterPro" id="IPR007085">
    <property type="entry name" value="DNA/pantothenate-metab_flavo_C"/>
</dbReference>
<dbReference type="AlphaFoldDB" id="A0A023B2N1"/>
<dbReference type="GO" id="GO:0015937">
    <property type="term" value="P:coenzyme A biosynthetic process"/>
    <property type="evidence" value="ECO:0007669"/>
    <property type="project" value="UniProtKB-ARBA"/>
</dbReference>
<keyword evidence="4" id="KW-0436">Ligase</keyword>
<dbReference type="EMBL" id="AFNH02000885">
    <property type="protein sequence ID" value="EZG55041.1"/>
    <property type="molecule type" value="Genomic_DNA"/>
</dbReference>
<dbReference type="eggNOG" id="KOG2728">
    <property type="taxonomic scope" value="Eukaryota"/>
</dbReference>
<dbReference type="GO" id="GO:0004632">
    <property type="term" value="F:phosphopantothenate--cysteine ligase activity"/>
    <property type="evidence" value="ECO:0007669"/>
    <property type="project" value="UniProtKB-EC"/>
</dbReference>
<accession>A0A023B2N1</accession>
<protein>
    <submittedName>
        <fullName evidence="4">Phosphopantothenate-cysteine ligase</fullName>
        <ecNumber evidence="4">6.3.2.5</ecNumber>
    </submittedName>
</protein>